<reference evidence="1 2" key="1">
    <citation type="submission" date="2022-01" db="EMBL/GenBank/DDBJ databases">
        <title>Flavihumibacter sp. nov., isolated from sediment of a river.</title>
        <authorList>
            <person name="Liu H."/>
        </authorList>
    </citation>
    <scope>NUCLEOTIDE SEQUENCE [LARGE SCALE GENOMIC DNA]</scope>
    <source>
        <strain evidence="1 2">RY-1</strain>
    </source>
</reference>
<evidence type="ECO:0000313" key="1">
    <source>
        <dbReference type="EMBL" id="MCF1714640.1"/>
    </source>
</evidence>
<organism evidence="1 2">
    <name type="scientific">Flavihumibacter fluminis</name>
    <dbReference type="NCBI Taxonomy" id="2909236"/>
    <lineage>
        <taxon>Bacteria</taxon>
        <taxon>Pseudomonadati</taxon>
        <taxon>Bacteroidota</taxon>
        <taxon>Chitinophagia</taxon>
        <taxon>Chitinophagales</taxon>
        <taxon>Chitinophagaceae</taxon>
        <taxon>Flavihumibacter</taxon>
    </lineage>
</organism>
<proteinExistence type="predicted"/>
<dbReference type="InterPro" id="IPR005901">
    <property type="entry name" value="GLPGLI"/>
</dbReference>
<keyword evidence="2" id="KW-1185">Reference proteome</keyword>
<sequence length="255" mass="29082">MKGQQSHLFQVYYQFTGVTNLQQPERKSMVTWTLQIDSSGSSFFDPVKRETDSIYAMDMQAGMDPVQLLANAYQYRRGSGFQCYTYTSTGKMLVYDNLTVYYKYEEKLPLQEWQLHPDTMTILGQLAYKATTTFRGRVFTAWYCPDIPFTAGPWKFGGLPGLILFIRDEQGHYEFKCIGMETVSGSLVKSFVPDARTTTYPDFAKLRRLRAENPEAFLSVMAPGINITPTNKSGKTSLKQAKNGKARFNPLELDH</sequence>
<evidence type="ECO:0000313" key="2">
    <source>
        <dbReference type="Proteomes" id="UP001200145"/>
    </source>
</evidence>
<dbReference type="NCBIfam" id="TIGR01200">
    <property type="entry name" value="GLPGLI"/>
    <property type="match status" value="1"/>
</dbReference>
<dbReference type="Proteomes" id="UP001200145">
    <property type="component" value="Unassembled WGS sequence"/>
</dbReference>
<dbReference type="Pfam" id="PF09697">
    <property type="entry name" value="Porph_ging"/>
    <property type="match status" value="1"/>
</dbReference>
<name>A0ABS9BH64_9BACT</name>
<gene>
    <name evidence="1" type="ORF">L0U88_08390</name>
</gene>
<accession>A0ABS9BH64</accession>
<protein>
    <submittedName>
        <fullName evidence="1">GLPGLI family protein</fullName>
    </submittedName>
</protein>
<dbReference type="EMBL" id="JAKEVY010000002">
    <property type="protein sequence ID" value="MCF1714640.1"/>
    <property type="molecule type" value="Genomic_DNA"/>
</dbReference>
<comment type="caution">
    <text evidence="1">The sequence shown here is derived from an EMBL/GenBank/DDBJ whole genome shotgun (WGS) entry which is preliminary data.</text>
</comment>